<dbReference type="PROSITE" id="PS50048">
    <property type="entry name" value="ZN2_CY6_FUNGAL_2"/>
    <property type="match status" value="1"/>
</dbReference>
<evidence type="ECO:0000259" key="8">
    <source>
        <dbReference type="PROSITE" id="PS50048"/>
    </source>
</evidence>
<dbReference type="Pfam" id="PF11951">
    <property type="entry name" value="Fungal_trans_2"/>
    <property type="match status" value="1"/>
</dbReference>
<dbReference type="PANTHER" id="PTHR36206">
    <property type="entry name" value="ASPERCRYPTIN BIOSYNTHESIS CLUSTER-SPECIFIC TRANSCRIPTION REGULATOR ATNN-RELATED"/>
    <property type="match status" value="1"/>
</dbReference>
<dbReference type="PROSITE" id="PS00463">
    <property type="entry name" value="ZN2_CY6_FUNGAL_1"/>
    <property type="match status" value="1"/>
</dbReference>
<dbReference type="GO" id="GO:0008270">
    <property type="term" value="F:zinc ion binding"/>
    <property type="evidence" value="ECO:0007669"/>
    <property type="project" value="InterPro"/>
</dbReference>
<evidence type="ECO:0000256" key="4">
    <source>
        <dbReference type="ARBA" id="ARBA00023125"/>
    </source>
</evidence>
<dbReference type="Proteomes" id="UP001286456">
    <property type="component" value="Unassembled WGS sequence"/>
</dbReference>
<comment type="caution">
    <text evidence="9">The sequence shown here is derived from an EMBL/GenBank/DDBJ whole genome shotgun (WGS) entry which is preliminary data.</text>
</comment>
<name>A0AAE0J0M2_9PEZI</name>
<dbReference type="PANTHER" id="PTHR36206:SF16">
    <property type="entry name" value="TRANSCRIPTION FACTOR DOMAIN-CONTAINING PROTEIN-RELATED"/>
    <property type="match status" value="1"/>
</dbReference>
<keyword evidence="3" id="KW-0805">Transcription regulation</keyword>
<reference evidence="9" key="1">
    <citation type="journal article" date="2023" name="Mol. Phylogenet. Evol.">
        <title>Genome-scale phylogeny and comparative genomics of the fungal order Sordariales.</title>
        <authorList>
            <person name="Hensen N."/>
            <person name="Bonometti L."/>
            <person name="Westerberg I."/>
            <person name="Brannstrom I.O."/>
            <person name="Guillou S."/>
            <person name="Cros-Aarteil S."/>
            <person name="Calhoun S."/>
            <person name="Haridas S."/>
            <person name="Kuo A."/>
            <person name="Mondo S."/>
            <person name="Pangilinan J."/>
            <person name="Riley R."/>
            <person name="LaButti K."/>
            <person name="Andreopoulos B."/>
            <person name="Lipzen A."/>
            <person name="Chen C."/>
            <person name="Yan M."/>
            <person name="Daum C."/>
            <person name="Ng V."/>
            <person name="Clum A."/>
            <person name="Steindorff A."/>
            <person name="Ohm R.A."/>
            <person name="Martin F."/>
            <person name="Silar P."/>
            <person name="Natvig D.O."/>
            <person name="Lalanne C."/>
            <person name="Gautier V."/>
            <person name="Ament-Velasquez S.L."/>
            <person name="Kruys A."/>
            <person name="Hutchinson M.I."/>
            <person name="Powell A.J."/>
            <person name="Barry K."/>
            <person name="Miller A.N."/>
            <person name="Grigoriev I.V."/>
            <person name="Debuchy R."/>
            <person name="Gladieux P."/>
            <person name="Hiltunen Thoren M."/>
            <person name="Johannesson H."/>
        </authorList>
    </citation>
    <scope>NUCLEOTIDE SEQUENCE</scope>
    <source>
        <strain evidence="9">SMH4131-1</strain>
    </source>
</reference>
<dbReference type="AlphaFoldDB" id="A0AAE0J0M2"/>
<reference evidence="9" key="2">
    <citation type="submission" date="2023-06" db="EMBL/GenBank/DDBJ databases">
        <authorList>
            <consortium name="Lawrence Berkeley National Laboratory"/>
            <person name="Haridas S."/>
            <person name="Hensen N."/>
            <person name="Bonometti L."/>
            <person name="Westerberg I."/>
            <person name="Brannstrom I.O."/>
            <person name="Guillou S."/>
            <person name="Cros-Aarteil S."/>
            <person name="Calhoun S."/>
            <person name="Kuo A."/>
            <person name="Mondo S."/>
            <person name="Pangilinan J."/>
            <person name="Riley R."/>
            <person name="Labutti K."/>
            <person name="Andreopoulos B."/>
            <person name="Lipzen A."/>
            <person name="Chen C."/>
            <person name="Yanf M."/>
            <person name="Daum C."/>
            <person name="Ng V."/>
            <person name="Clum A."/>
            <person name="Steindorff A."/>
            <person name="Ohm R."/>
            <person name="Martin F."/>
            <person name="Silar P."/>
            <person name="Natvig D."/>
            <person name="Lalanne C."/>
            <person name="Gautier V."/>
            <person name="Ament-Velasquez S.L."/>
            <person name="Kruys A."/>
            <person name="Hutchinson M.I."/>
            <person name="Powell A.J."/>
            <person name="Barry K."/>
            <person name="Miller A.N."/>
            <person name="Grigoriev I.V."/>
            <person name="Debuchy R."/>
            <person name="Gladieux P."/>
            <person name="Thoren M.H."/>
            <person name="Johannesson H."/>
        </authorList>
    </citation>
    <scope>NUCLEOTIDE SEQUENCE</scope>
    <source>
        <strain evidence="9">SMH4131-1</strain>
    </source>
</reference>
<dbReference type="CDD" id="cd00067">
    <property type="entry name" value="GAL4"/>
    <property type="match status" value="1"/>
</dbReference>
<dbReference type="Gene3D" id="4.10.240.10">
    <property type="entry name" value="Zn(2)-C6 fungal-type DNA-binding domain"/>
    <property type="match status" value="1"/>
</dbReference>
<evidence type="ECO:0000256" key="2">
    <source>
        <dbReference type="ARBA" id="ARBA00022833"/>
    </source>
</evidence>
<sequence length="750" mass="82539">MEYMAGGVAGDMANNNSDSPGFQATHSGRKGSKKVRTGCITCKIRKVKCDETKPYCVRCTKTGRRCDGYLDARTMAQRRRRSGATMPGDSPGDPRTPLFYEWASAEEKRSFQFFQHVTAPCLSGDYDGAFWSGIVLQICQSEPAVKHAVLAVSALHEGMTRGTVAPYADISDRQSFALWQYNKSIAFLLDQMREADAKPLVPLLTCILFVCIEFMQSKDRESLIHLDQGRYILSQLGRKASSRNPEIDIIKDHLVPVYTRLSLTSLMFGGDPVAIPVSLKTSVDIPAMFTTIDQVRYALYDFMDETLRFAKRTHQAKFSDVSSEEMLAFEDEQDYLLRKLSKFNVAFSLYQSRAGKDSPPGSVALVQIHIYTTLIWVSTALASRETAFDDHVASFSAIVPLAASFMDSIAAPSLRDNPAAKAPTSSPSPADTQRFSNMFTFEMHIIAPLYFVAVKCRHPLIRRSALNLLQRNPSRRENLWRANIMAAIAEDIIKLEERHLDPDTRSRSASPPEMTAPFTAGFTPDLWATSQDMLPLGSFSHPNYYAEPTSGVDTEDIDLSHVPIDPSLLMDTADVDSSVHSSSHSFNDARSTASSTTFDDVVKSTIYVGGGTQGGTPSIGTNTPSSTPTPWRAPSHFATPGIILEPPTPMDEDPAVLSHTSSFHARRTSGASPSASASASGSASGSRSSYSSIDLTEQRVNAPFDVPEHFRVHEAIIGPDKEDGSWVMMFRKLHGLDREWDVQTNYVAVA</sequence>
<dbReference type="GO" id="GO:0003677">
    <property type="term" value="F:DNA binding"/>
    <property type="evidence" value="ECO:0007669"/>
    <property type="project" value="UniProtKB-KW"/>
</dbReference>
<accession>A0AAE0J0M2</accession>
<dbReference type="GO" id="GO:0000981">
    <property type="term" value="F:DNA-binding transcription factor activity, RNA polymerase II-specific"/>
    <property type="evidence" value="ECO:0007669"/>
    <property type="project" value="InterPro"/>
</dbReference>
<keyword evidence="10" id="KW-1185">Reference proteome</keyword>
<evidence type="ECO:0000256" key="3">
    <source>
        <dbReference type="ARBA" id="ARBA00023015"/>
    </source>
</evidence>
<dbReference type="InterPro" id="IPR036864">
    <property type="entry name" value="Zn2-C6_fun-type_DNA-bd_sf"/>
</dbReference>
<evidence type="ECO:0000256" key="7">
    <source>
        <dbReference type="SAM" id="MobiDB-lite"/>
    </source>
</evidence>
<dbReference type="PRINTS" id="PR00755">
    <property type="entry name" value="AFLATOXINBRP"/>
</dbReference>
<gene>
    <name evidence="9" type="ORF">B0T19DRAFT_142446</name>
</gene>
<evidence type="ECO:0000256" key="6">
    <source>
        <dbReference type="ARBA" id="ARBA00023242"/>
    </source>
</evidence>
<dbReference type="InterPro" id="IPR021858">
    <property type="entry name" value="Fun_TF"/>
</dbReference>
<dbReference type="Pfam" id="PF00172">
    <property type="entry name" value="Zn_clus"/>
    <property type="match status" value="1"/>
</dbReference>
<organism evidence="9 10">
    <name type="scientific">Cercophora scortea</name>
    <dbReference type="NCBI Taxonomy" id="314031"/>
    <lineage>
        <taxon>Eukaryota</taxon>
        <taxon>Fungi</taxon>
        <taxon>Dikarya</taxon>
        <taxon>Ascomycota</taxon>
        <taxon>Pezizomycotina</taxon>
        <taxon>Sordariomycetes</taxon>
        <taxon>Sordariomycetidae</taxon>
        <taxon>Sordariales</taxon>
        <taxon>Lasiosphaeriaceae</taxon>
        <taxon>Cercophora</taxon>
    </lineage>
</organism>
<keyword evidence="5" id="KW-0804">Transcription</keyword>
<feature type="domain" description="Zn(2)-C6 fungal-type" evidence="8">
    <location>
        <begin position="38"/>
        <end position="66"/>
    </location>
</feature>
<feature type="compositionally biased region" description="Polar residues" evidence="7">
    <location>
        <begin position="13"/>
        <end position="26"/>
    </location>
</feature>
<keyword evidence="2" id="KW-0862">Zinc</keyword>
<proteinExistence type="predicted"/>
<dbReference type="SUPFAM" id="SSF57701">
    <property type="entry name" value="Zn2/Cys6 DNA-binding domain"/>
    <property type="match status" value="1"/>
</dbReference>
<evidence type="ECO:0000256" key="1">
    <source>
        <dbReference type="ARBA" id="ARBA00022723"/>
    </source>
</evidence>
<keyword evidence="4" id="KW-0238">DNA-binding</keyword>
<evidence type="ECO:0000256" key="5">
    <source>
        <dbReference type="ARBA" id="ARBA00023163"/>
    </source>
</evidence>
<keyword evidence="6" id="KW-0539">Nucleus</keyword>
<dbReference type="EMBL" id="JAUEPO010000002">
    <property type="protein sequence ID" value="KAK3333966.1"/>
    <property type="molecule type" value="Genomic_DNA"/>
</dbReference>
<evidence type="ECO:0000313" key="9">
    <source>
        <dbReference type="EMBL" id="KAK3333966.1"/>
    </source>
</evidence>
<feature type="region of interest" description="Disordered" evidence="7">
    <location>
        <begin position="609"/>
        <end position="690"/>
    </location>
</feature>
<feature type="compositionally biased region" description="Low complexity" evidence="7">
    <location>
        <begin position="668"/>
        <end position="690"/>
    </location>
</feature>
<dbReference type="SMART" id="SM00066">
    <property type="entry name" value="GAL4"/>
    <property type="match status" value="1"/>
</dbReference>
<keyword evidence="1" id="KW-0479">Metal-binding</keyword>
<feature type="region of interest" description="Disordered" evidence="7">
    <location>
        <begin position="1"/>
        <end position="31"/>
    </location>
</feature>
<dbReference type="InterPro" id="IPR052360">
    <property type="entry name" value="Transcr_Regulatory_Proteins"/>
</dbReference>
<protein>
    <recommendedName>
        <fullName evidence="8">Zn(2)-C6 fungal-type domain-containing protein</fullName>
    </recommendedName>
</protein>
<dbReference type="InterPro" id="IPR001138">
    <property type="entry name" value="Zn2Cys6_DnaBD"/>
</dbReference>
<evidence type="ECO:0000313" key="10">
    <source>
        <dbReference type="Proteomes" id="UP001286456"/>
    </source>
</evidence>